<name>A4TZN4_9PROT</name>
<organism evidence="1">
    <name type="scientific">Magnetospirillum gryphiswaldense</name>
    <dbReference type="NCBI Taxonomy" id="55518"/>
    <lineage>
        <taxon>Bacteria</taxon>
        <taxon>Pseudomonadati</taxon>
        <taxon>Pseudomonadota</taxon>
        <taxon>Alphaproteobacteria</taxon>
        <taxon>Rhodospirillales</taxon>
        <taxon>Rhodospirillaceae</taxon>
        <taxon>Magnetospirillum</taxon>
    </lineage>
</organism>
<evidence type="ECO:0000313" key="1">
    <source>
        <dbReference type="EMBL" id="CAM76091.1"/>
    </source>
</evidence>
<dbReference type="PANTHER" id="PTHR35841">
    <property type="entry name" value="PHOSPHONATES-BINDING PERIPLASMIC PROTEIN"/>
    <property type="match status" value="1"/>
</dbReference>
<dbReference type="SUPFAM" id="SSF53850">
    <property type="entry name" value="Periplasmic binding protein-like II"/>
    <property type="match status" value="1"/>
</dbReference>
<dbReference type="Gene3D" id="3.40.190.10">
    <property type="entry name" value="Periplasmic binding protein-like II"/>
    <property type="match status" value="2"/>
</dbReference>
<sequence length="278" mass="29638">MRKGGEVLFLLMLLVLWCGDAAAQGALVVGVTPQQSAGRLAESWVPLLEEAGRRFGAPLTFRTAPATEEFERRVLAGEYDVIYGSPVLYVAAARVLGARAIARQRQDEQGVLVVKGDSAIASVADLQGRVVAFPAASAYGASILTQAALRRQGVDFQTKTLASDESVYRAVLDGMADAGGGALRTLGRQDMETRTFLRVLMVTEPYAAYPVFVLPRVGQKQAAHLQAVLFSLDSDATGQAALKRATLQGIALADDHTYDPVRRLGLDAVERLLKGAAP</sequence>
<dbReference type="AlphaFoldDB" id="A4TZN4"/>
<accession>A4TZN4</accession>
<dbReference type="PANTHER" id="PTHR35841:SF1">
    <property type="entry name" value="PHOSPHONATES-BINDING PERIPLASMIC PROTEIN"/>
    <property type="match status" value="1"/>
</dbReference>
<gene>
    <name evidence="1" type="ORF">MGR_3243</name>
</gene>
<dbReference type="EMBL" id="CU459003">
    <property type="protein sequence ID" value="CAM76091.1"/>
    <property type="molecule type" value="Genomic_DNA"/>
</dbReference>
<reference evidence="1" key="1">
    <citation type="journal article" date="2007" name="J. Bacteriol.">
        <title>Comparative genome analysis of four magnetotactic bacteria reveals a complex set of group-specific genes implicated in magnetosome biomineralization and function.</title>
        <authorList>
            <person name="Richter M."/>
            <person name="Kube M."/>
            <person name="Bazylinski D.A."/>
            <person name="Lombardot T."/>
            <person name="Gloeckner F.O."/>
            <person name="Reinhardt R."/>
            <person name="Schueler D."/>
        </authorList>
    </citation>
    <scope>NUCLEOTIDE SEQUENCE</scope>
    <source>
        <strain evidence="1">MSR-1</strain>
    </source>
</reference>
<protein>
    <submittedName>
        <fullName evidence="1">ABC-type phosphate/phosphonate transport system, periplasmic component</fullName>
    </submittedName>
</protein>
<dbReference type="Pfam" id="PF12974">
    <property type="entry name" value="Phosphonate-bd"/>
    <property type="match status" value="1"/>
</dbReference>
<proteinExistence type="predicted"/>